<keyword evidence="1" id="KW-1133">Transmembrane helix</keyword>
<sequence length="194" mass="22091">MNTLLRVTQKFDSTLNSLRFVRKHFLIILILGLIAGLGRAAQLRAFGAIAPWLDTFLEITIQTARILIFLFSLGLTNVKKGITRFVSVFSFETGTSKNWKSAWAKLKTEWVAVTLNMAAFLFISFLINLMIDHIAYETCLYLTLKRDGLLSADSSEWAIILFFKNISVIPFTLVFNATLLLWFANRLPQHVREA</sequence>
<name>A0ABX0UMD3_9BACT</name>
<evidence type="ECO:0008006" key="4">
    <source>
        <dbReference type="Google" id="ProtNLM"/>
    </source>
</evidence>
<gene>
    <name evidence="2" type="ORF">FHS68_003350</name>
</gene>
<feature type="transmembrane region" description="Helical" evidence="1">
    <location>
        <begin position="110"/>
        <end position="131"/>
    </location>
</feature>
<proteinExistence type="predicted"/>
<keyword evidence="1" id="KW-0812">Transmembrane</keyword>
<feature type="transmembrane region" description="Helical" evidence="1">
    <location>
        <begin position="56"/>
        <end position="75"/>
    </location>
</feature>
<evidence type="ECO:0000313" key="3">
    <source>
        <dbReference type="Proteomes" id="UP001179181"/>
    </source>
</evidence>
<protein>
    <recommendedName>
        <fullName evidence="4">Tripartite ATP-independent transporter, DctQ component</fullName>
    </recommendedName>
</protein>
<feature type="transmembrane region" description="Helical" evidence="1">
    <location>
        <begin position="157"/>
        <end position="184"/>
    </location>
</feature>
<keyword evidence="3" id="KW-1185">Reference proteome</keyword>
<evidence type="ECO:0000313" key="2">
    <source>
        <dbReference type="EMBL" id="NIJ54168.1"/>
    </source>
</evidence>
<keyword evidence="1" id="KW-0472">Membrane</keyword>
<dbReference type="Proteomes" id="UP001179181">
    <property type="component" value="Unassembled WGS sequence"/>
</dbReference>
<dbReference type="RefSeq" id="WP_167271987.1">
    <property type="nucleotide sequence ID" value="NZ_JAASQJ010000003.1"/>
</dbReference>
<accession>A0ABX0UMD3</accession>
<dbReference type="EMBL" id="JAASQJ010000003">
    <property type="protein sequence ID" value="NIJ54168.1"/>
    <property type="molecule type" value="Genomic_DNA"/>
</dbReference>
<comment type="caution">
    <text evidence="2">The sequence shown here is derived from an EMBL/GenBank/DDBJ whole genome shotgun (WGS) entry which is preliminary data.</text>
</comment>
<evidence type="ECO:0000256" key="1">
    <source>
        <dbReference type="SAM" id="Phobius"/>
    </source>
</evidence>
<organism evidence="2 3">
    <name type="scientific">Dyadobacter arcticus</name>
    <dbReference type="NCBI Taxonomy" id="1078754"/>
    <lineage>
        <taxon>Bacteria</taxon>
        <taxon>Pseudomonadati</taxon>
        <taxon>Bacteroidota</taxon>
        <taxon>Cytophagia</taxon>
        <taxon>Cytophagales</taxon>
        <taxon>Spirosomataceae</taxon>
        <taxon>Dyadobacter</taxon>
    </lineage>
</organism>
<reference evidence="2 3" key="1">
    <citation type="submission" date="2020-03" db="EMBL/GenBank/DDBJ databases">
        <title>Genomic Encyclopedia of Type Strains, Phase IV (KMG-IV): sequencing the most valuable type-strain genomes for metagenomic binning, comparative biology and taxonomic classification.</title>
        <authorList>
            <person name="Goeker M."/>
        </authorList>
    </citation>
    <scope>NUCLEOTIDE SEQUENCE [LARGE SCALE GENOMIC DNA]</scope>
    <source>
        <strain evidence="2 3">DSM 102865</strain>
    </source>
</reference>